<keyword evidence="4 7" id="KW-0732">Signal</keyword>
<keyword evidence="6" id="KW-0812">Transmembrane</keyword>
<dbReference type="Gene3D" id="2.60.40.10">
    <property type="entry name" value="Immunoglobulins"/>
    <property type="match status" value="1"/>
</dbReference>
<evidence type="ECO:0000256" key="1">
    <source>
        <dbReference type="ARBA" id="ARBA00007257"/>
    </source>
</evidence>
<evidence type="ECO:0000313" key="10">
    <source>
        <dbReference type="Proteomes" id="UP000008798"/>
    </source>
</evidence>
<keyword evidence="2" id="KW-0134">Cell wall</keyword>
<evidence type="ECO:0000259" key="8">
    <source>
        <dbReference type="PROSITE" id="PS50847"/>
    </source>
</evidence>
<dbReference type="Proteomes" id="UP000008798">
    <property type="component" value="Chromosome"/>
</dbReference>
<dbReference type="Gene3D" id="2.60.40.740">
    <property type="match status" value="1"/>
</dbReference>
<dbReference type="Pfam" id="PF00746">
    <property type="entry name" value="Gram_pos_anchor"/>
    <property type="match status" value="1"/>
</dbReference>
<dbReference type="InterPro" id="IPR041033">
    <property type="entry name" value="SpaA_PFL_dom_1"/>
</dbReference>
<keyword evidence="6" id="KW-1133">Transmembrane helix</keyword>
<evidence type="ECO:0000256" key="6">
    <source>
        <dbReference type="SAM" id="Phobius"/>
    </source>
</evidence>
<feature type="signal peptide" evidence="7">
    <location>
        <begin position="1"/>
        <end position="26"/>
    </location>
</feature>
<dbReference type="HOGENOM" id="CLU_028873_3_0_9"/>
<gene>
    <name evidence="9" type="ORF">CC1_28330</name>
</gene>
<reference evidence="9 10" key="1">
    <citation type="submission" date="2010-03" db="EMBL/GenBank/DDBJ databases">
        <title>The genome sequence of Coprococcus catus GD/7.</title>
        <authorList>
            <consortium name="metaHIT consortium -- http://www.metahit.eu/"/>
            <person name="Pajon A."/>
            <person name="Turner K."/>
            <person name="Parkhill J."/>
            <person name="Duncan S."/>
            <person name="Flint H."/>
        </authorList>
    </citation>
    <scope>NUCLEOTIDE SEQUENCE [LARGE SCALE GENOMIC DNA]</scope>
    <source>
        <strain evidence="9 10">GD/7</strain>
    </source>
</reference>
<dbReference type="STRING" id="717962.CC1_28330"/>
<evidence type="ECO:0000313" key="9">
    <source>
        <dbReference type="EMBL" id="CBK81437.1"/>
    </source>
</evidence>
<comment type="similarity">
    <text evidence="1">Belongs to the serine-aspartate repeat-containing protein (SDr) family.</text>
</comment>
<feature type="transmembrane region" description="Helical" evidence="6">
    <location>
        <begin position="462"/>
        <end position="485"/>
    </location>
</feature>
<proteinExistence type="inferred from homology"/>
<evidence type="ECO:0000256" key="4">
    <source>
        <dbReference type="ARBA" id="ARBA00022729"/>
    </source>
</evidence>
<evidence type="ECO:0000256" key="2">
    <source>
        <dbReference type="ARBA" id="ARBA00022512"/>
    </source>
</evidence>
<keyword evidence="5" id="KW-0572">Peptidoglycan-anchor</keyword>
<dbReference type="RefSeq" id="WP_015514964.1">
    <property type="nucleotide sequence ID" value="NC_021009.1"/>
</dbReference>
<dbReference type="PROSITE" id="PS50847">
    <property type="entry name" value="GRAM_POS_ANCHORING"/>
    <property type="match status" value="1"/>
</dbReference>
<dbReference type="PANTHER" id="PTHR36108:SF13">
    <property type="entry name" value="COLOSSIN-B-RELATED"/>
    <property type="match status" value="1"/>
</dbReference>
<evidence type="ECO:0000256" key="3">
    <source>
        <dbReference type="ARBA" id="ARBA00022525"/>
    </source>
</evidence>
<dbReference type="EMBL" id="FP929038">
    <property type="protein sequence ID" value="CBK81437.1"/>
    <property type="molecule type" value="Genomic_DNA"/>
</dbReference>
<name>D4JAR6_9FIRM</name>
<dbReference type="PATRIC" id="fig|717962.3.peg.2720"/>
<organism evidence="9 10">
    <name type="scientific">Coprococcus catus GD/7</name>
    <dbReference type="NCBI Taxonomy" id="717962"/>
    <lineage>
        <taxon>Bacteria</taxon>
        <taxon>Bacillati</taxon>
        <taxon>Bacillota</taxon>
        <taxon>Clostridia</taxon>
        <taxon>Lachnospirales</taxon>
        <taxon>Lachnospiraceae</taxon>
        <taxon>Coprococcus</taxon>
    </lineage>
</organism>
<dbReference type="NCBIfam" id="TIGR01167">
    <property type="entry name" value="LPXTG_anchor"/>
    <property type="match status" value="1"/>
</dbReference>
<keyword evidence="3" id="KW-0964">Secreted</keyword>
<feature type="chain" id="PRO_5003058707" evidence="7">
    <location>
        <begin position="27"/>
        <end position="492"/>
    </location>
</feature>
<dbReference type="PANTHER" id="PTHR36108">
    <property type="entry name" value="COLOSSIN-B-RELATED"/>
    <property type="match status" value="1"/>
</dbReference>
<dbReference type="AlphaFoldDB" id="D4JAR6"/>
<accession>D4JAR6</accession>
<evidence type="ECO:0000256" key="5">
    <source>
        <dbReference type="ARBA" id="ARBA00023088"/>
    </source>
</evidence>
<dbReference type="Pfam" id="PF17802">
    <property type="entry name" value="SpaA"/>
    <property type="match status" value="1"/>
</dbReference>
<keyword evidence="6" id="KW-0472">Membrane</keyword>
<sequence length="492" mass="52437">MKKLKKLFAVMLSLIMVLAMGITSFADTNTATIKLTNFNDADSLKYMQIIEPDQAQPTGWKFSNDVAENAFKAATGLTDAQTILWKMIIKQNPDATKNTELNIPANTTAITNSEIDKALSTIKNNPSAKWTGATDKTSLTVTSAGVYAFDAEKTGYTYKVATAYVGFENYETAPTLRNTEVAAKKSQLIVTKSVGDDDKAVEIGQKVEYTITTYVPYIDANNASTRTFKITDKISGAAYLLNKAGNVDGEVMMGNAPVAGATIVPAADGKSFEINLDSLVTDTDNPNAGNLITVTYKAKITEVTATNEAKGHKSGAEYAGDNVDLYTGSITLTKVDANNTNTKLANAEFTVQKYNADNTTLGEALKFDYANGVYTYNPESTRQNATTVVTDTNGEVKVEGLDVGKYHFTETKAPNGYSINEAGKDIVLGLGDGVTEATANFAATGDLTLKDSQLSALPATGGIGTTIFTIVGCGIMIAAAGLFFASRRKENR</sequence>
<dbReference type="KEGG" id="cct:CC1_28330"/>
<evidence type="ECO:0000256" key="7">
    <source>
        <dbReference type="SAM" id="SignalP"/>
    </source>
</evidence>
<reference evidence="9 10" key="2">
    <citation type="submission" date="2010-03" db="EMBL/GenBank/DDBJ databases">
        <authorList>
            <person name="Pajon A."/>
        </authorList>
    </citation>
    <scope>NUCLEOTIDE SEQUENCE [LARGE SCALE GENOMIC DNA]</scope>
    <source>
        <strain evidence="9 10">GD/7</strain>
    </source>
</reference>
<feature type="domain" description="Gram-positive cocci surface proteins LPxTG" evidence="8">
    <location>
        <begin position="457"/>
        <end position="492"/>
    </location>
</feature>
<dbReference type="InterPro" id="IPR019931">
    <property type="entry name" value="LPXTG_anchor"/>
</dbReference>
<dbReference type="InterPro" id="IPR013783">
    <property type="entry name" value="Ig-like_fold"/>
</dbReference>
<protein>
    <submittedName>
        <fullName evidence="9">Cna protein B-type domain./Gram positive anchor</fullName>
    </submittedName>
</protein>